<protein>
    <recommendedName>
        <fullName evidence="11">Cytochrome</fullName>
    </recommendedName>
</protein>
<dbReference type="Pfam" id="PF00067">
    <property type="entry name" value="p450"/>
    <property type="match status" value="1"/>
</dbReference>
<dbReference type="GO" id="GO:0004497">
    <property type="term" value="F:monooxygenase activity"/>
    <property type="evidence" value="ECO:0007669"/>
    <property type="project" value="UniProtKB-KW"/>
</dbReference>
<dbReference type="InterPro" id="IPR017972">
    <property type="entry name" value="Cyt_P450_CS"/>
</dbReference>
<dbReference type="FunFam" id="1.10.630.10:FF:000018">
    <property type="entry name" value="Cytochrome P450 monooxygenase"/>
    <property type="match status" value="1"/>
</dbReference>
<evidence type="ECO:0000256" key="1">
    <source>
        <dbReference type="ARBA" id="ARBA00001971"/>
    </source>
</evidence>
<dbReference type="GO" id="GO:0020037">
    <property type="term" value="F:heme binding"/>
    <property type="evidence" value="ECO:0007669"/>
    <property type="project" value="InterPro"/>
</dbReference>
<dbReference type="GO" id="GO:0016705">
    <property type="term" value="F:oxidoreductase activity, acting on paired donors, with incorporation or reduction of molecular oxygen"/>
    <property type="evidence" value="ECO:0007669"/>
    <property type="project" value="InterPro"/>
</dbReference>
<dbReference type="RefSeq" id="WP_064856287.1">
    <property type="nucleotide sequence ID" value="NZ_LZIM01000085.1"/>
</dbReference>
<dbReference type="SUPFAM" id="SSF48264">
    <property type="entry name" value="Cytochrome P450"/>
    <property type="match status" value="1"/>
</dbReference>
<dbReference type="PRINTS" id="PR00359">
    <property type="entry name" value="BP450"/>
</dbReference>
<dbReference type="PROSITE" id="PS00086">
    <property type="entry name" value="CYTOCHROME_P450"/>
    <property type="match status" value="1"/>
</dbReference>
<dbReference type="Gene3D" id="1.10.630.10">
    <property type="entry name" value="Cytochrome P450"/>
    <property type="match status" value="1"/>
</dbReference>
<evidence type="ECO:0000256" key="4">
    <source>
        <dbReference type="ARBA" id="ARBA00022723"/>
    </source>
</evidence>
<evidence type="ECO:0000256" key="6">
    <source>
        <dbReference type="ARBA" id="ARBA00023004"/>
    </source>
</evidence>
<comment type="caution">
    <text evidence="9">The sequence shown here is derived from an EMBL/GenBank/DDBJ whole genome shotgun (WGS) entry which is preliminary data.</text>
</comment>
<keyword evidence="6 8" id="KW-0408">Iron</keyword>
<keyword evidence="3 8" id="KW-0349">Heme</keyword>
<organism evidence="9 10">
    <name type="scientific">Mycolicibacter sinensis (strain JDM601)</name>
    <name type="common">Mycobacterium sinense</name>
    <dbReference type="NCBI Taxonomy" id="875328"/>
    <lineage>
        <taxon>Bacteria</taxon>
        <taxon>Bacillati</taxon>
        <taxon>Actinomycetota</taxon>
        <taxon>Actinomycetes</taxon>
        <taxon>Mycobacteriales</taxon>
        <taxon>Mycobacteriaceae</taxon>
        <taxon>Mycolicibacter</taxon>
    </lineage>
</organism>
<proteinExistence type="inferred from homology"/>
<evidence type="ECO:0000256" key="7">
    <source>
        <dbReference type="ARBA" id="ARBA00023033"/>
    </source>
</evidence>
<evidence type="ECO:0000256" key="8">
    <source>
        <dbReference type="RuleBase" id="RU000461"/>
    </source>
</evidence>
<keyword evidence="7 8" id="KW-0503">Monooxygenase</keyword>
<dbReference type="Proteomes" id="UP000093985">
    <property type="component" value="Unassembled WGS sequence"/>
</dbReference>
<dbReference type="InterPro" id="IPR036396">
    <property type="entry name" value="Cyt_P450_sf"/>
</dbReference>
<reference evidence="10" key="1">
    <citation type="submission" date="2016-06" db="EMBL/GenBank/DDBJ databases">
        <authorList>
            <person name="Sutton G."/>
            <person name="Brinkac L."/>
            <person name="Sanka R."/>
            <person name="Adams M."/>
            <person name="Lau E."/>
            <person name="Mehaffy C."/>
            <person name="Tameris M."/>
            <person name="Hatherill M."/>
            <person name="Hanekom W."/>
            <person name="Mahomed H."/>
            <person name="Mcshane H."/>
        </authorList>
    </citation>
    <scope>NUCLEOTIDE SEQUENCE [LARGE SCALE GENOMIC DNA]</scope>
    <source>
        <strain evidence="10">852014-51077_SCH5608930-a</strain>
    </source>
</reference>
<evidence type="ECO:0000313" key="9">
    <source>
        <dbReference type="EMBL" id="OBG02491.1"/>
    </source>
</evidence>
<sequence length="438" mass="48299">MTTNLLRPPPRAIAAAARAAIFDLGGPLALGTYRDWRRPRARRAPTSLPRNTFDPTLPDSIANPYPDFARIREHPVVVNERLDVWMLGRHHDVHAAARDTQMFSSASGIMLRSTPGPSMITSDPPHHERLRTITQPMFSKKSVASLTDEIRALAADGVARLHRGAVVDMVPALTIPLPINVIAQLLGVPRDQWAQFRAVSETWAQIFSPRSLPEILRLLADGIAAYFQLRSFVAGELGRRVGRSGTEVLDRLRAAIDEGQLTEQEAFYYTLLILVAGNETTTNLLGMTLIRLARDPELFAELQADRSLLPATVEETARWGSPVQWVTRMTTAPYEIGHTVIPQGARVVLFYASANRDPAKFTDPDRFDIHRTTAGHLAFGHGIHFCLGAHLARLEVVTAIDHLLDEVDGLELAGPVRWGTTPSLQGPVSVPVRVRRAA</sequence>
<name>A0A1A2ECI7_MYCSD</name>
<evidence type="ECO:0008006" key="11">
    <source>
        <dbReference type="Google" id="ProtNLM"/>
    </source>
</evidence>
<comment type="similarity">
    <text evidence="2 8">Belongs to the cytochrome P450 family.</text>
</comment>
<accession>A0A1A2ECI7</accession>
<comment type="cofactor">
    <cofactor evidence="1">
        <name>heme</name>
        <dbReference type="ChEBI" id="CHEBI:30413"/>
    </cofactor>
</comment>
<gene>
    <name evidence="9" type="ORF">A5771_14965</name>
</gene>
<dbReference type="EMBL" id="LZIN01000079">
    <property type="protein sequence ID" value="OBG02491.1"/>
    <property type="molecule type" value="Genomic_DNA"/>
</dbReference>
<evidence type="ECO:0000256" key="2">
    <source>
        <dbReference type="ARBA" id="ARBA00010617"/>
    </source>
</evidence>
<dbReference type="InterPro" id="IPR002397">
    <property type="entry name" value="Cyt_P450_B"/>
</dbReference>
<evidence type="ECO:0000256" key="5">
    <source>
        <dbReference type="ARBA" id="ARBA00023002"/>
    </source>
</evidence>
<evidence type="ECO:0000256" key="3">
    <source>
        <dbReference type="ARBA" id="ARBA00022617"/>
    </source>
</evidence>
<dbReference type="InterPro" id="IPR001128">
    <property type="entry name" value="Cyt_P450"/>
</dbReference>
<dbReference type="GO" id="GO:0005506">
    <property type="term" value="F:iron ion binding"/>
    <property type="evidence" value="ECO:0007669"/>
    <property type="project" value="InterPro"/>
</dbReference>
<dbReference type="PANTHER" id="PTHR46696:SF1">
    <property type="entry name" value="CYTOCHROME P450 YJIB-RELATED"/>
    <property type="match status" value="1"/>
</dbReference>
<keyword evidence="4 8" id="KW-0479">Metal-binding</keyword>
<dbReference type="PANTHER" id="PTHR46696">
    <property type="entry name" value="P450, PUTATIVE (EUROFUNG)-RELATED"/>
    <property type="match status" value="1"/>
</dbReference>
<evidence type="ECO:0000313" key="10">
    <source>
        <dbReference type="Proteomes" id="UP000093985"/>
    </source>
</evidence>
<dbReference type="AlphaFoldDB" id="A0A1A2ECI7"/>
<dbReference type="PRINTS" id="PR00385">
    <property type="entry name" value="P450"/>
</dbReference>
<keyword evidence="5 8" id="KW-0560">Oxidoreductase</keyword>